<dbReference type="RefSeq" id="XP_007412588.1">
    <property type="nucleotide sequence ID" value="XM_007412526.1"/>
</dbReference>
<dbReference type="PANTHER" id="PTHR31758">
    <property type="entry name" value="BTB/POZ DOMAIN-CONTAINING PROTEIN YLR108C"/>
    <property type="match status" value="1"/>
</dbReference>
<feature type="region of interest" description="Disordered" evidence="1">
    <location>
        <begin position="1"/>
        <end position="36"/>
    </location>
</feature>
<dbReference type="AlphaFoldDB" id="F4RU72"/>
<sequence length="372" mass="41276">MRNDLLEGPSSLIHSPSLDLDDTPSGTSTRSYAEASRQKNGPYTIIVRGKTFILTRDQIQFDSPNLFTIAFLDDIYSENVSGRLRLDSRSPDLFEIIVEYLSGYPILPVKEPAKLLADSKYYGLDGLRDLLSLPIVGPSLSSRHSIRKVVRLEDMVSGRTNDIEWTKDGLVEVARGPPSHVMVFITGASFRLDMTVTLNGECVQALFGIELPPYAEDTHEWTTMMAESLSATPVVLNDGAFDGNFGDLVNWVASFLERFSPPRDKLTAANYERGIRPVPLQEPDITESLTRIMPGLAGNLRLEASQGHTALKLTTSFWATELSVIVTPMFTDSSQVENPPKLVAKLLNCSLTTGLFRRRALRPIVQRSDEDQ</sequence>
<dbReference type="eggNOG" id="ENOG502SGWN">
    <property type="taxonomic scope" value="Eukaryota"/>
</dbReference>
<dbReference type="GeneID" id="18935279"/>
<dbReference type="SUPFAM" id="SSF54695">
    <property type="entry name" value="POZ domain"/>
    <property type="match status" value="1"/>
</dbReference>
<dbReference type="InterPro" id="IPR011333">
    <property type="entry name" value="SKP1/BTB/POZ_sf"/>
</dbReference>
<organism evidence="3">
    <name type="scientific">Melampsora larici-populina (strain 98AG31 / pathotype 3-4-7)</name>
    <name type="common">Poplar leaf rust fungus</name>
    <dbReference type="NCBI Taxonomy" id="747676"/>
    <lineage>
        <taxon>Eukaryota</taxon>
        <taxon>Fungi</taxon>
        <taxon>Dikarya</taxon>
        <taxon>Basidiomycota</taxon>
        <taxon>Pucciniomycotina</taxon>
        <taxon>Pucciniomycetes</taxon>
        <taxon>Pucciniales</taxon>
        <taxon>Melampsoraceae</taxon>
        <taxon>Melampsora</taxon>
    </lineage>
</organism>
<keyword evidence="3" id="KW-1185">Reference proteome</keyword>
<dbReference type="Proteomes" id="UP000001072">
    <property type="component" value="Unassembled WGS sequence"/>
</dbReference>
<evidence type="ECO:0008006" key="4">
    <source>
        <dbReference type="Google" id="ProtNLM"/>
    </source>
</evidence>
<dbReference type="OrthoDB" id="2370221at2759"/>
<dbReference type="STRING" id="747676.F4RU72"/>
<dbReference type="Gene3D" id="3.30.710.10">
    <property type="entry name" value="Potassium Channel Kv1.1, Chain A"/>
    <property type="match status" value="1"/>
</dbReference>
<evidence type="ECO:0000313" key="2">
    <source>
        <dbReference type="EMBL" id="EGG04127.1"/>
    </source>
</evidence>
<accession>F4RU72</accession>
<protein>
    <recommendedName>
        <fullName evidence="4">BTB domain-containing protein</fullName>
    </recommendedName>
</protein>
<dbReference type="EMBL" id="GL883120">
    <property type="protein sequence ID" value="EGG04127.1"/>
    <property type="molecule type" value="Genomic_DNA"/>
</dbReference>
<dbReference type="VEuPathDB" id="FungiDB:MELLADRAFT_89675"/>
<name>F4RU72_MELLP</name>
<gene>
    <name evidence="2" type="ORF">MELLADRAFT_89675</name>
</gene>
<proteinExistence type="predicted"/>
<evidence type="ECO:0000313" key="3">
    <source>
        <dbReference type="Proteomes" id="UP000001072"/>
    </source>
</evidence>
<dbReference type="InParanoid" id="F4RU72"/>
<dbReference type="PANTHER" id="PTHR31758:SF2">
    <property type="entry name" value="BTB_POZ DOMAIN-CONTAINING PROTEIN YLR108C"/>
    <property type="match status" value="1"/>
</dbReference>
<reference evidence="3" key="1">
    <citation type="journal article" date="2011" name="Proc. Natl. Acad. Sci. U.S.A.">
        <title>Obligate biotrophy features unraveled by the genomic analysis of rust fungi.</title>
        <authorList>
            <person name="Duplessis S."/>
            <person name="Cuomo C.A."/>
            <person name="Lin Y.-C."/>
            <person name="Aerts A."/>
            <person name="Tisserant E."/>
            <person name="Veneault-Fourrey C."/>
            <person name="Joly D.L."/>
            <person name="Hacquard S."/>
            <person name="Amselem J."/>
            <person name="Cantarel B.L."/>
            <person name="Chiu R."/>
            <person name="Coutinho P.M."/>
            <person name="Feau N."/>
            <person name="Field M."/>
            <person name="Frey P."/>
            <person name="Gelhaye E."/>
            <person name="Goldberg J."/>
            <person name="Grabherr M.G."/>
            <person name="Kodira C.D."/>
            <person name="Kohler A."/>
            <person name="Kuees U."/>
            <person name="Lindquist E.A."/>
            <person name="Lucas S.M."/>
            <person name="Mago R."/>
            <person name="Mauceli E."/>
            <person name="Morin E."/>
            <person name="Murat C."/>
            <person name="Pangilinan J.L."/>
            <person name="Park R."/>
            <person name="Pearson M."/>
            <person name="Quesneville H."/>
            <person name="Rouhier N."/>
            <person name="Sakthikumar S."/>
            <person name="Salamov A.A."/>
            <person name="Schmutz J."/>
            <person name="Selles B."/>
            <person name="Shapiro H."/>
            <person name="Tanguay P."/>
            <person name="Tuskan G.A."/>
            <person name="Henrissat B."/>
            <person name="Van de Peer Y."/>
            <person name="Rouze P."/>
            <person name="Ellis J.G."/>
            <person name="Dodds P.N."/>
            <person name="Schein J.E."/>
            <person name="Zhong S."/>
            <person name="Hamelin R.C."/>
            <person name="Grigoriev I.V."/>
            <person name="Szabo L.J."/>
            <person name="Martin F."/>
        </authorList>
    </citation>
    <scope>NUCLEOTIDE SEQUENCE [LARGE SCALE GENOMIC DNA]</scope>
    <source>
        <strain evidence="3">98AG31 / pathotype 3-4-7</strain>
    </source>
</reference>
<dbReference type="HOGENOM" id="CLU_057744_0_0_1"/>
<evidence type="ECO:0000256" key="1">
    <source>
        <dbReference type="SAM" id="MobiDB-lite"/>
    </source>
</evidence>
<dbReference type="KEGG" id="mlr:MELLADRAFT_89675"/>